<gene>
    <name evidence="3" type="ORF">HNP49_001833</name>
</gene>
<comment type="caution">
    <text evidence="3">The sequence shown here is derived from an EMBL/GenBank/DDBJ whole genome shotgun (WGS) entry which is preliminary data.</text>
</comment>
<organism evidence="3 4">
    <name type="scientific">Pseudomonas fluvialis</name>
    <dbReference type="NCBI Taxonomy" id="1793966"/>
    <lineage>
        <taxon>Bacteria</taxon>
        <taxon>Pseudomonadati</taxon>
        <taxon>Pseudomonadota</taxon>
        <taxon>Gammaproteobacteria</taxon>
        <taxon>Pseudomonadales</taxon>
        <taxon>Pseudomonadaceae</taxon>
        <taxon>Pseudomonas</taxon>
    </lineage>
</organism>
<dbReference type="InterPro" id="IPR046158">
    <property type="entry name" value="DUF6160"/>
</dbReference>
<evidence type="ECO:0000313" key="4">
    <source>
        <dbReference type="Proteomes" id="UP000557193"/>
    </source>
</evidence>
<keyword evidence="4" id="KW-1185">Reference proteome</keyword>
<feature type="chain" id="PRO_5030535453" description="DUF6160 domain-containing protein" evidence="1">
    <location>
        <begin position="23"/>
        <end position="147"/>
    </location>
</feature>
<evidence type="ECO:0000256" key="1">
    <source>
        <dbReference type="SAM" id="SignalP"/>
    </source>
</evidence>
<dbReference type="EMBL" id="JACHLL010000003">
    <property type="protein sequence ID" value="MBB6341665.1"/>
    <property type="molecule type" value="Genomic_DNA"/>
</dbReference>
<dbReference type="RefSeq" id="WP_184682596.1">
    <property type="nucleotide sequence ID" value="NZ_JACHLL010000003.1"/>
</dbReference>
<keyword evidence="1" id="KW-0732">Signal</keyword>
<evidence type="ECO:0000259" key="2">
    <source>
        <dbReference type="Pfam" id="PF19657"/>
    </source>
</evidence>
<proteinExistence type="predicted"/>
<dbReference type="AlphaFoldDB" id="A0A7X0BRX9"/>
<evidence type="ECO:0000313" key="3">
    <source>
        <dbReference type="EMBL" id="MBB6341665.1"/>
    </source>
</evidence>
<sequence>MKSFKQLALAAAVLSASFMAQAELKSMDDASMSAVTGQAGISIAGDFSGTVGNVAYIDDGNKLNLSGISMTGFAIADANPLTVDVIDDGGVQKLQIGLPAMTGTVTVANINIGGNYAGGTLTGGTSIGGLAISDINMGGSAIRVWGH</sequence>
<dbReference type="Pfam" id="PF19657">
    <property type="entry name" value="DUF6160"/>
    <property type="match status" value="1"/>
</dbReference>
<reference evidence="3 4" key="1">
    <citation type="submission" date="2020-08" db="EMBL/GenBank/DDBJ databases">
        <title>Functional genomics of gut bacteria from endangered species of beetles.</title>
        <authorList>
            <person name="Carlos-Shanley C."/>
        </authorList>
    </citation>
    <scope>NUCLEOTIDE SEQUENCE [LARGE SCALE GENOMIC DNA]</scope>
    <source>
        <strain evidence="3 4">S00202</strain>
    </source>
</reference>
<protein>
    <recommendedName>
        <fullName evidence="2">DUF6160 domain-containing protein</fullName>
    </recommendedName>
</protein>
<feature type="signal peptide" evidence="1">
    <location>
        <begin position="1"/>
        <end position="22"/>
    </location>
</feature>
<feature type="domain" description="DUF6160" evidence="2">
    <location>
        <begin position="1"/>
        <end position="87"/>
    </location>
</feature>
<dbReference type="Proteomes" id="UP000557193">
    <property type="component" value="Unassembled WGS sequence"/>
</dbReference>
<name>A0A7X0BRX9_9PSED</name>
<accession>A0A7X0BRX9</accession>